<proteinExistence type="predicted"/>
<dbReference type="PANTHER" id="PTHR22838:SF0">
    <property type="entry name" value="WD REPEAT-CONTAINING PROTEIN 26"/>
    <property type="match status" value="1"/>
</dbReference>
<evidence type="ECO:0000256" key="2">
    <source>
        <dbReference type="ARBA" id="ARBA00022737"/>
    </source>
</evidence>
<dbReference type="AlphaFoldDB" id="A0AAN8FHL1"/>
<keyword evidence="5" id="KW-1185">Reference proteome</keyword>
<reference evidence="4 5" key="1">
    <citation type="submission" date="2019-10" db="EMBL/GenBank/DDBJ databases">
        <title>Assembly and Annotation for the nematode Trichostrongylus colubriformis.</title>
        <authorList>
            <person name="Martin J."/>
        </authorList>
    </citation>
    <scope>NUCLEOTIDE SEQUENCE [LARGE SCALE GENOMIC DNA]</scope>
    <source>
        <strain evidence="4">G859</strain>
        <tissue evidence="4">Whole worm</tissue>
    </source>
</reference>
<sequence>DPLSSFFRNKTLPDSMRTGRAAIAVPGGQPRYLQATVASSRRVAASVAFTTCTKPSPTPSAIDPPSASIPRESADIVAMKAKILQLEGELKDKDELVESLKRRLTLKDQTLESKQRTIKCLQDTIALKDDQLNTRQMASDAVPSSKVQRAVERPTSPQAAGPAAKRARMNVDYTPHYSGSRSVAQRLKQCSLKDLNNVTSNGNLAFKTPSLLGCKPSPKLTSKQRNTVRIIAQYLRDLGLKESLDVLTEESGCKVENANARQLREAIYQGFILEMNFMTEVIVWSKCQWNNVSSTQIRLYSENIASYH</sequence>
<dbReference type="InterPro" id="IPR006594">
    <property type="entry name" value="LisH"/>
</dbReference>
<dbReference type="EMBL" id="WIXE01008964">
    <property type="protein sequence ID" value="KAK5978836.1"/>
    <property type="molecule type" value="Genomic_DNA"/>
</dbReference>
<protein>
    <recommendedName>
        <fullName evidence="6">LisH domain-containing protein</fullName>
    </recommendedName>
</protein>
<evidence type="ECO:0008006" key="6">
    <source>
        <dbReference type="Google" id="ProtNLM"/>
    </source>
</evidence>
<feature type="region of interest" description="Disordered" evidence="3">
    <location>
        <begin position="138"/>
        <end position="166"/>
    </location>
</feature>
<dbReference type="PROSITE" id="PS50896">
    <property type="entry name" value="LISH"/>
    <property type="match status" value="1"/>
</dbReference>
<name>A0AAN8FHL1_TRICO</name>
<gene>
    <name evidence="4" type="ORF">GCK32_014799</name>
</gene>
<dbReference type="GO" id="GO:0034657">
    <property type="term" value="C:GID complex"/>
    <property type="evidence" value="ECO:0007669"/>
    <property type="project" value="TreeGrafter"/>
</dbReference>
<evidence type="ECO:0000313" key="5">
    <source>
        <dbReference type="Proteomes" id="UP001331761"/>
    </source>
</evidence>
<accession>A0AAN8FHL1</accession>
<dbReference type="InterPro" id="IPR051350">
    <property type="entry name" value="WD_repeat-ST_regulator"/>
</dbReference>
<evidence type="ECO:0000256" key="1">
    <source>
        <dbReference type="ARBA" id="ARBA00022574"/>
    </source>
</evidence>
<dbReference type="PANTHER" id="PTHR22838">
    <property type="entry name" value="WD REPEAT PROTEIN 26-RELATED"/>
    <property type="match status" value="1"/>
</dbReference>
<organism evidence="4 5">
    <name type="scientific">Trichostrongylus colubriformis</name>
    <name type="common">Black scour worm</name>
    <dbReference type="NCBI Taxonomy" id="6319"/>
    <lineage>
        <taxon>Eukaryota</taxon>
        <taxon>Metazoa</taxon>
        <taxon>Ecdysozoa</taxon>
        <taxon>Nematoda</taxon>
        <taxon>Chromadorea</taxon>
        <taxon>Rhabditida</taxon>
        <taxon>Rhabditina</taxon>
        <taxon>Rhabditomorpha</taxon>
        <taxon>Strongyloidea</taxon>
        <taxon>Trichostrongylidae</taxon>
        <taxon>Trichostrongylus</taxon>
    </lineage>
</organism>
<dbReference type="Pfam" id="PF23627">
    <property type="entry name" value="LisH_WDR26"/>
    <property type="match status" value="1"/>
</dbReference>
<feature type="non-terminal residue" evidence="4">
    <location>
        <position position="1"/>
    </location>
</feature>
<comment type="caution">
    <text evidence="4">The sequence shown here is derived from an EMBL/GenBank/DDBJ whole genome shotgun (WGS) entry which is preliminary data.</text>
</comment>
<evidence type="ECO:0000313" key="4">
    <source>
        <dbReference type="EMBL" id="KAK5978836.1"/>
    </source>
</evidence>
<dbReference type="SMART" id="SM00667">
    <property type="entry name" value="LisH"/>
    <property type="match status" value="1"/>
</dbReference>
<dbReference type="GO" id="GO:0043161">
    <property type="term" value="P:proteasome-mediated ubiquitin-dependent protein catabolic process"/>
    <property type="evidence" value="ECO:0007669"/>
    <property type="project" value="TreeGrafter"/>
</dbReference>
<dbReference type="Proteomes" id="UP001331761">
    <property type="component" value="Unassembled WGS sequence"/>
</dbReference>
<keyword evidence="1" id="KW-0853">WD repeat</keyword>
<evidence type="ECO:0000256" key="3">
    <source>
        <dbReference type="SAM" id="MobiDB-lite"/>
    </source>
</evidence>
<keyword evidence="2" id="KW-0677">Repeat</keyword>